<evidence type="ECO:0000256" key="3">
    <source>
        <dbReference type="ARBA" id="ARBA00010532"/>
    </source>
</evidence>
<keyword evidence="5" id="KW-0716">Sensory transduction</keyword>
<keyword evidence="12" id="KW-0325">Glycoprotein</keyword>
<comment type="function">
    <text evidence="1">Plays an olfactory role that is not restricted to pheromone sensitivity.</text>
</comment>
<keyword evidence="10" id="KW-1015">Disulfide bond</keyword>
<proteinExistence type="inferred from homology"/>
<evidence type="ECO:0000256" key="4">
    <source>
        <dbReference type="ARBA" id="ARBA00022475"/>
    </source>
</evidence>
<protein>
    <recommendedName>
        <fullName evidence="13">Sensory neuron membrane protein 2</fullName>
    </recommendedName>
</protein>
<evidence type="ECO:0000313" key="15">
    <source>
        <dbReference type="Proteomes" id="UP000092462"/>
    </source>
</evidence>
<evidence type="ECO:0000256" key="11">
    <source>
        <dbReference type="ARBA" id="ARBA00023170"/>
    </source>
</evidence>
<keyword evidence="4" id="KW-1003">Cell membrane</keyword>
<keyword evidence="11" id="KW-0675">Receptor</keyword>
<evidence type="ECO:0000256" key="12">
    <source>
        <dbReference type="ARBA" id="ARBA00023180"/>
    </source>
</evidence>
<dbReference type="EMBL" id="AJVK01025716">
    <property type="status" value="NOT_ANNOTATED_CDS"/>
    <property type="molecule type" value="Genomic_DNA"/>
</dbReference>
<evidence type="ECO:0000256" key="6">
    <source>
        <dbReference type="ARBA" id="ARBA00022692"/>
    </source>
</evidence>
<keyword evidence="7" id="KW-0552">Olfaction</keyword>
<dbReference type="PANTHER" id="PTHR11923:SF109">
    <property type="entry name" value="SENSORY NEURON MEMBRANE PROTEIN 2"/>
    <property type="match status" value="1"/>
</dbReference>
<keyword evidence="9" id="KW-0472">Membrane</keyword>
<dbReference type="VEuPathDB" id="VectorBase:PPAPM1_009230"/>
<dbReference type="Pfam" id="PF01130">
    <property type="entry name" value="CD36"/>
    <property type="match status" value="1"/>
</dbReference>
<evidence type="ECO:0000256" key="7">
    <source>
        <dbReference type="ARBA" id="ARBA00022725"/>
    </source>
</evidence>
<dbReference type="GO" id="GO:0005737">
    <property type="term" value="C:cytoplasm"/>
    <property type="evidence" value="ECO:0007669"/>
    <property type="project" value="TreeGrafter"/>
</dbReference>
<comment type="similarity">
    <text evidence="3">Belongs to the CD36 family.</text>
</comment>
<dbReference type="GO" id="GO:0005886">
    <property type="term" value="C:plasma membrane"/>
    <property type="evidence" value="ECO:0007669"/>
    <property type="project" value="UniProtKB-SubCell"/>
</dbReference>
<keyword evidence="6" id="KW-0812">Transmembrane</keyword>
<dbReference type="VEuPathDB" id="VectorBase:PPAI002949"/>
<evidence type="ECO:0000256" key="9">
    <source>
        <dbReference type="ARBA" id="ARBA00023136"/>
    </source>
</evidence>
<evidence type="ECO:0000256" key="8">
    <source>
        <dbReference type="ARBA" id="ARBA00022989"/>
    </source>
</evidence>
<reference evidence="14" key="1">
    <citation type="submission" date="2022-08" db="UniProtKB">
        <authorList>
            <consortium name="EnsemblMetazoa"/>
        </authorList>
    </citation>
    <scope>IDENTIFICATION</scope>
    <source>
        <strain evidence="14">Israel</strain>
    </source>
</reference>
<comment type="subcellular location">
    <subcellularLocation>
        <location evidence="2">Cell membrane</location>
    </subcellularLocation>
</comment>
<dbReference type="GO" id="GO:0005044">
    <property type="term" value="F:scavenger receptor activity"/>
    <property type="evidence" value="ECO:0007669"/>
    <property type="project" value="TreeGrafter"/>
</dbReference>
<evidence type="ECO:0000256" key="5">
    <source>
        <dbReference type="ARBA" id="ARBA00022606"/>
    </source>
</evidence>
<evidence type="ECO:0000256" key="1">
    <source>
        <dbReference type="ARBA" id="ARBA00003156"/>
    </source>
</evidence>
<keyword evidence="8" id="KW-1133">Transmembrane helix</keyword>
<dbReference type="InterPro" id="IPR002159">
    <property type="entry name" value="CD36_fam"/>
</dbReference>
<evidence type="ECO:0000313" key="14">
    <source>
        <dbReference type="EnsemblMetazoa" id="PPAI002949-PA"/>
    </source>
</evidence>
<accession>A0A1B0D640</accession>
<name>A0A1B0D640_PHLPP</name>
<organism evidence="14 15">
    <name type="scientific">Phlebotomus papatasi</name>
    <name type="common">Sandfly</name>
    <dbReference type="NCBI Taxonomy" id="29031"/>
    <lineage>
        <taxon>Eukaryota</taxon>
        <taxon>Metazoa</taxon>
        <taxon>Ecdysozoa</taxon>
        <taxon>Arthropoda</taxon>
        <taxon>Hexapoda</taxon>
        <taxon>Insecta</taxon>
        <taxon>Pterygota</taxon>
        <taxon>Neoptera</taxon>
        <taxon>Endopterygota</taxon>
        <taxon>Diptera</taxon>
        <taxon>Nematocera</taxon>
        <taxon>Psychodoidea</taxon>
        <taxon>Psychodidae</taxon>
        <taxon>Phlebotomus</taxon>
        <taxon>Phlebotomus</taxon>
    </lineage>
</organism>
<dbReference type="PANTHER" id="PTHR11923">
    <property type="entry name" value="SCAVENGER RECEPTOR CLASS B TYPE-1 SR-B1"/>
    <property type="match status" value="1"/>
</dbReference>
<evidence type="ECO:0000256" key="10">
    <source>
        <dbReference type="ARBA" id="ARBA00023157"/>
    </source>
</evidence>
<keyword evidence="15" id="KW-1185">Reference proteome</keyword>
<evidence type="ECO:0000256" key="2">
    <source>
        <dbReference type="ARBA" id="ARBA00004236"/>
    </source>
</evidence>
<dbReference type="GO" id="GO:0007608">
    <property type="term" value="P:sensory perception of smell"/>
    <property type="evidence" value="ECO:0007669"/>
    <property type="project" value="UniProtKB-KW"/>
</dbReference>
<dbReference type="EnsemblMetazoa" id="PPAI002949-RA">
    <property type="protein sequence ID" value="PPAI002949-PA"/>
    <property type="gene ID" value="PPAI002949"/>
</dbReference>
<dbReference type="AlphaFoldDB" id="A0A1B0D640"/>
<dbReference type="Proteomes" id="UP000092462">
    <property type="component" value="Unassembled WGS sequence"/>
</dbReference>
<evidence type="ECO:0000256" key="13">
    <source>
        <dbReference type="ARBA" id="ARBA00040645"/>
    </source>
</evidence>
<sequence>MLFFKFPGAPIVLTKPHLLGADYYRQFINGLSPDPEKHDIEVLVEPHTGTPLTAASRVQFNQFLRAMPPVTITENLVQSFVPIMWVDEGIELNDELVDYIWTSLTQILIILDAVHWTLFAVGLTLFVAMLIVLKGLTKLDTRCLIKIYHA</sequence>